<evidence type="ECO:0000256" key="5">
    <source>
        <dbReference type="ARBA" id="ARBA00023136"/>
    </source>
</evidence>
<comment type="caution">
    <text evidence="8">The sequence shown here is derived from an EMBL/GenBank/DDBJ whole genome shotgun (WGS) entry which is preliminary data.</text>
</comment>
<dbReference type="EMBL" id="CAOS01000003">
    <property type="protein sequence ID" value="CCO07512.1"/>
    <property type="molecule type" value="Genomic_DNA"/>
</dbReference>
<dbReference type="InterPro" id="IPR011701">
    <property type="entry name" value="MFS"/>
</dbReference>
<dbReference type="Proteomes" id="UP000009315">
    <property type="component" value="Unassembled WGS sequence"/>
</dbReference>
<accession>K8DXR3</accession>
<dbReference type="PROSITE" id="PS50850">
    <property type="entry name" value="MFS"/>
    <property type="match status" value="1"/>
</dbReference>
<dbReference type="OrthoDB" id="102502at2"/>
<dbReference type="InterPro" id="IPR020846">
    <property type="entry name" value="MFS_dom"/>
</dbReference>
<dbReference type="InterPro" id="IPR036259">
    <property type="entry name" value="MFS_trans_sf"/>
</dbReference>
<keyword evidence="4 6" id="KW-1133">Transmembrane helix</keyword>
<evidence type="ECO:0000256" key="4">
    <source>
        <dbReference type="ARBA" id="ARBA00022989"/>
    </source>
</evidence>
<feature type="transmembrane region" description="Helical" evidence="6">
    <location>
        <begin position="263"/>
        <end position="287"/>
    </location>
</feature>
<feature type="transmembrane region" description="Helical" evidence="6">
    <location>
        <begin position="352"/>
        <end position="371"/>
    </location>
</feature>
<name>K8DXR3_9FIRM</name>
<proteinExistence type="predicted"/>
<keyword evidence="2" id="KW-0813">Transport</keyword>
<dbReference type="Gene3D" id="1.20.1250.20">
    <property type="entry name" value="MFS general substrate transporter like domains"/>
    <property type="match status" value="1"/>
</dbReference>
<dbReference type="STRING" id="1121428.DESHY_110456"/>
<comment type="subcellular location">
    <subcellularLocation>
        <location evidence="1">Cell membrane</location>
        <topology evidence="1">Multi-pass membrane protein</topology>
    </subcellularLocation>
</comment>
<dbReference type="eggNOG" id="COG0477">
    <property type="taxonomic scope" value="Bacteria"/>
</dbReference>
<evidence type="ECO:0000313" key="9">
    <source>
        <dbReference type="Proteomes" id="UP000009315"/>
    </source>
</evidence>
<feature type="transmembrane region" description="Helical" evidence="6">
    <location>
        <begin position="45"/>
        <end position="65"/>
    </location>
</feature>
<dbReference type="FunFam" id="1.20.1250.20:FF:000503">
    <property type="entry name" value="Drug resistance transporter, EmrB/QacA subfamily"/>
    <property type="match status" value="1"/>
</dbReference>
<evidence type="ECO:0000256" key="6">
    <source>
        <dbReference type="SAM" id="Phobius"/>
    </source>
</evidence>
<gene>
    <name evidence="8" type="ORF">DESHY_110456</name>
</gene>
<dbReference type="AlphaFoldDB" id="K8DXR3"/>
<keyword evidence="5 6" id="KW-0472">Membrane</keyword>
<feature type="transmembrane region" description="Helical" evidence="6">
    <location>
        <begin position="12"/>
        <end position="33"/>
    </location>
</feature>
<dbReference type="PRINTS" id="PR01036">
    <property type="entry name" value="TCRTETB"/>
</dbReference>
<protein>
    <submittedName>
        <fullName evidence="8">Major facilitator superfamily MFS_1</fullName>
    </submittedName>
</protein>
<feature type="transmembrane region" description="Helical" evidence="6">
    <location>
        <begin position="327"/>
        <end position="346"/>
    </location>
</feature>
<evidence type="ECO:0000256" key="3">
    <source>
        <dbReference type="ARBA" id="ARBA00022692"/>
    </source>
</evidence>
<feature type="domain" description="Major facilitator superfamily (MFS) profile" evidence="7">
    <location>
        <begin position="11"/>
        <end position="459"/>
    </location>
</feature>
<dbReference type="GO" id="GO:0022857">
    <property type="term" value="F:transmembrane transporter activity"/>
    <property type="evidence" value="ECO:0007669"/>
    <property type="project" value="InterPro"/>
</dbReference>
<dbReference type="GO" id="GO:0005886">
    <property type="term" value="C:plasma membrane"/>
    <property type="evidence" value="ECO:0007669"/>
    <property type="project" value="UniProtKB-SubCell"/>
</dbReference>
<dbReference type="PANTHER" id="PTHR42718">
    <property type="entry name" value="MAJOR FACILITATOR SUPERFAMILY MULTIDRUG TRANSPORTER MFSC"/>
    <property type="match status" value="1"/>
</dbReference>
<feature type="transmembrane region" description="Helical" evidence="6">
    <location>
        <begin position="436"/>
        <end position="453"/>
    </location>
</feature>
<feature type="transmembrane region" description="Helical" evidence="6">
    <location>
        <begin position="166"/>
        <end position="185"/>
    </location>
</feature>
<evidence type="ECO:0000259" key="7">
    <source>
        <dbReference type="PROSITE" id="PS50850"/>
    </source>
</evidence>
<feature type="transmembrane region" description="Helical" evidence="6">
    <location>
        <begin position="102"/>
        <end position="123"/>
    </location>
</feature>
<evidence type="ECO:0000313" key="8">
    <source>
        <dbReference type="EMBL" id="CCO07512.1"/>
    </source>
</evidence>
<feature type="transmembrane region" description="Helical" evidence="6">
    <location>
        <begin position="135"/>
        <end position="154"/>
    </location>
</feature>
<dbReference type="Gene3D" id="1.20.1720.10">
    <property type="entry name" value="Multidrug resistance protein D"/>
    <property type="match status" value="1"/>
</dbReference>
<feature type="transmembrane region" description="Helical" evidence="6">
    <location>
        <begin position="392"/>
        <end position="416"/>
    </location>
</feature>
<evidence type="ECO:0000256" key="2">
    <source>
        <dbReference type="ARBA" id="ARBA00022448"/>
    </source>
</evidence>
<dbReference type="PANTHER" id="PTHR42718:SF9">
    <property type="entry name" value="MAJOR FACILITATOR SUPERFAMILY MULTIDRUG TRANSPORTER MFSC"/>
    <property type="match status" value="1"/>
</dbReference>
<dbReference type="RefSeq" id="WP_008410414.1">
    <property type="nucleotide sequence ID" value="NZ_CAOS01000003.1"/>
</dbReference>
<feature type="transmembrane region" description="Helical" evidence="6">
    <location>
        <begin position="224"/>
        <end position="242"/>
    </location>
</feature>
<evidence type="ECO:0000256" key="1">
    <source>
        <dbReference type="ARBA" id="ARBA00004651"/>
    </source>
</evidence>
<feature type="transmembrane region" description="Helical" evidence="6">
    <location>
        <begin position="293"/>
        <end position="315"/>
    </location>
</feature>
<dbReference type="Pfam" id="PF07690">
    <property type="entry name" value="MFS_1"/>
    <property type="match status" value="2"/>
</dbReference>
<keyword evidence="9" id="KW-1185">Reference proteome</keyword>
<organism evidence="8 9">
    <name type="scientific">Desulforamulus hydrothermalis Lam5 = DSM 18033</name>
    <dbReference type="NCBI Taxonomy" id="1121428"/>
    <lineage>
        <taxon>Bacteria</taxon>
        <taxon>Bacillati</taxon>
        <taxon>Bacillota</taxon>
        <taxon>Clostridia</taxon>
        <taxon>Eubacteriales</taxon>
        <taxon>Peptococcaceae</taxon>
        <taxon>Desulforamulus</taxon>
    </lineage>
</organism>
<dbReference type="SUPFAM" id="SSF103473">
    <property type="entry name" value="MFS general substrate transporter"/>
    <property type="match status" value="1"/>
</dbReference>
<feature type="transmembrane region" description="Helical" evidence="6">
    <location>
        <begin position="77"/>
        <end position="96"/>
    </location>
</feature>
<dbReference type="CDD" id="cd17321">
    <property type="entry name" value="MFS_MMR_MDR_like"/>
    <property type="match status" value="1"/>
</dbReference>
<keyword evidence="3 6" id="KW-0812">Transmembrane</keyword>
<sequence length="468" mass="50494">MEKDAALKKYTLLTACGASFLTPFMGSAVNLAIPSIGKEFNSSALLLSWVATSYILASAAFLVPFGRLADIVGRKKIFMLGVLGFWLSSVLCGFARSVEALIAFRVIQGIGSAMIFGTGMAILTSVFPPQERGKVLGINVATVYTGLSLGPVLGGVLNHHFGWPSIFYFTSLIALSVFFLTVTKLSGEWAGAREERYDFLGAALYALGLVALMYGISAVATSPWAKYILLFGFVVLLVFVRYELRVKHPVLNLSLFKHNTVFAFSNLAAFINYSATFAVGFLLSLYFQVVLGFNSQITGFILLSQPVIMALLSPFAGSLSDRKDPRIVSSWGMTLTTVGLFIFCFLDRNTPLWLIIMNLLLLGTGFALFSSPNTNSVMGSVEKRFYGIASSALGTMRLTGQAVSMAIVTLLLALYVGNVKLSQAPADLLVKGTKTTFIVFALLCFMGIFASLARGKKPAGLQKAPPYK</sequence>
<feature type="transmembrane region" description="Helical" evidence="6">
    <location>
        <begin position="197"/>
        <end position="218"/>
    </location>
</feature>
<reference evidence="8 9" key="1">
    <citation type="journal article" date="2013" name="Genome Announc.">
        <title>Genome Sequence of the Sulfate-Reducing Bacterium Desulfotomaculum hydrothermale Lam5(T).</title>
        <authorList>
            <person name="Amin O."/>
            <person name="Fardeau M.L."/>
            <person name="Valette O."/>
            <person name="Hirschler-Rea A."/>
            <person name="Barbe V."/>
            <person name="Medigue C."/>
            <person name="Vacherie B."/>
            <person name="Ollivier B."/>
            <person name="Bertin P.N."/>
            <person name="Dolla A."/>
        </authorList>
    </citation>
    <scope>NUCLEOTIDE SEQUENCE [LARGE SCALE GENOMIC DNA]</scope>
    <source>
        <strain evidence="9">Lam5 / DSM 18033</strain>
    </source>
</reference>